<reference evidence="1" key="1">
    <citation type="submission" date="2018-05" db="EMBL/GenBank/DDBJ databases">
        <authorList>
            <person name="Lanie J.A."/>
            <person name="Ng W.-L."/>
            <person name="Kazmierczak K.M."/>
            <person name="Andrzejewski T.M."/>
            <person name="Davidsen T.M."/>
            <person name="Wayne K.J."/>
            <person name="Tettelin H."/>
            <person name="Glass J.I."/>
            <person name="Rusch D."/>
            <person name="Podicherti R."/>
            <person name="Tsui H.-C.T."/>
            <person name="Winkler M.E."/>
        </authorList>
    </citation>
    <scope>NUCLEOTIDE SEQUENCE</scope>
</reference>
<sequence>MIGTKTVLWLCGIVLLMWADGAWAQATGTCTAGTEYCEAVNTTT</sequence>
<gene>
    <name evidence="1" type="ORF">METZ01_LOCUS292406</name>
</gene>
<evidence type="ECO:0000313" key="1">
    <source>
        <dbReference type="EMBL" id="SVC39552.1"/>
    </source>
</evidence>
<protein>
    <submittedName>
        <fullName evidence="1">Uncharacterized protein</fullName>
    </submittedName>
</protein>
<dbReference type="EMBL" id="UINC01088915">
    <property type="protein sequence ID" value="SVC39552.1"/>
    <property type="molecule type" value="Genomic_DNA"/>
</dbReference>
<organism evidence="1">
    <name type="scientific">marine metagenome</name>
    <dbReference type="NCBI Taxonomy" id="408172"/>
    <lineage>
        <taxon>unclassified sequences</taxon>
        <taxon>metagenomes</taxon>
        <taxon>ecological metagenomes</taxon>
    </lineage>
</organism>
<proteinExistence type="predicted"/>
<feature type="non-terminal residue" evidence="1">
    <location>
        <position position="44"/>
    </location>
</feature>
<accession>A0A382LWX6</accession>
<name>A0A382LWX6_9ZZZZ</name>
<dbReference type="AlphaFoldDB" id="A0A382LWX6"/>